<dbReference type="Pfam" id="PF13462">
    <property type="entry name" value="Thioredoxin_4"/>
    <property type="match status" value="1"/>
</dbReference>
<evidence type="ECO:0000256" key="4">
    <source>
        <dbReference type="ARBA" id="ARBA00023002"/>
    </source>
</evidence>
<dbReference type="PROSITE" id="PS51352">
    <property type="entry name" value="THIOREDOXIN_2"/>
    <property type="match status" value="1"/>
</dbReference>
<dbReference type="InterPro" id="IPR036249">
    <property type="entry name" value="Thioredoxin-like_sf"/>
</dbReference>
<protein>
    <submittedName>
        <fullName evidence="8">DsbA family protein</fullName>
    </submittedName>
</protein>
<dbReference type="AlphaFoldDB" id="A0A328AX80"/>
<feature type="domain" description="Thioredoxin" evidence="7">
    <location>
        <begin position="1"/>
        <end position="174"/>
    </location>
</feature>
<dbReference type="PANTHER" id="PTHR13887">
    <property type="entry name" value="GLUTATHIONE S-TRANSFERASE KAPPA"/>
    <property type="match status" value="1"/>
</dbReference>
<dbReference type="OrthoDB" id="9808135at2"/>
<dbReference type="SUPFAM" id="SSF52833">
    <property type="entry name" value="Thioredoxin-like"/>
    <property type="match status" value="1"/>
</dbReference>
<evidence type="ECO:0000256" key="5">
    <source>
        <dbReference type="ARBA" id="ARBA00023157"/>
    </source>
</evidence>
<dbReference type="GO" id="GO:0016491">
    <property type="term" value="F:oxidoreductase activity"/>
    <property type="evidence" value="ECO:0007669"/>
    <property type="project" value="UniProtKB-KW"/>
</dbReference>
<evidence type="ECO:0000256" key="6">
    <source>
        <dbReference type="ARBA" id="ARBA00023284"/>
    </source>
</evidence>
<evidence type="ECO:0000313" key="9">
    <source>
        <dbReference type="Proteomes" id="UP000249842"/>
    </source>
</evidence>
<gene>
    <name evidence="8" type="ORF">DJ021_07100</name>
</gene>
<evidence type="ECO:0000256" key="2">
    <source>
        <dbReference type="ARBA" id="ARBA00005791"/>
    </source>
</evidence>
<keyword evidence="9" id="KW-1185">Reference proteome</keyword>
<sequence>MSTLRVPVSPDDHILGPADAPVTLVEYGDYECPYCGMAQPIVRQLLQGFGRDLRLVFRHFPLTEVHPNAATAAETAEFAGDHGRFWEMHDALYANQARLGYHLYYALAGRLGLSPDGLRECLSHGLHAAKIRSDFLGGVRSGVNGTPSFFVNGVRHDRSYAYDELAQSIELARRAAVLTSRRFPIGDDPAHP</sequence>
<comment type="similarity">
    <text evidence="2">Belongs to the thioredoxin family. DsbA subfamily.</text>
</comment>
<keyword evidence="5" id="KW-1015">Disulfide bond</keyword>
<evidence type="ECO:0000256" key="3">
    <source>
        <dbReference type="ARBA" id="ARBA00022729"/>
    </source>
</evidence>
<evidence type="ECO:0000256" key="1">
    <source>
        <dbReference type="ARBA" id="ARBA00003565"/>
    </source>
</evidence>
<accession>A0A328AX80</accession>
<comment type="caution">
    <text evidence="8">The sequence shown here is derived from an EMBL/GenBank/DDBJ whole genome shotgun (WGS) entry which is preliminary data.</text>
</comment>
<organism evidence="8 9">
    <name type="scientific">Phenylobacterium hankyongense</name>
    <dbReference type="NCBI Taxonomy" id="1813876"/>
    <lineage>
        <taxon>Bacteria</taxon>
        <taxon>Pseudomonadati</taxon>
        <taxon>Pseudomonadota</taxon>
        <taxon>Alphaproteobacteria</taxon>
        <taxon>Caulobacterales</taxon>
        <taxon>Caulobacteraceae</taxon>
        <taxon>Phenylobacterium</taxon>
    </lineage>
</organism>
<name>A0A328AX80_9CAUL</name>
<dbReference type="PANTHER" id="PTHR13887:SF14">
    <property type="entry name" value="DISULFIDE BOND FORMATION PROTEIN D"/>
    <property type="match status" value="1"/>
</dbReference>
<keyword evidence="4" id="KW-0560">Oxidoreductase</keyword>
<dbReference type="EMBL" id="QFYP01000001">
    <property type="protein sequence ID" value="RAK59583.1"/>
    <property type="molecule type" value="Genomic_DNA"/>
</dbReference>
<dbReference type="Proteomes" id="UP000249842">
    <property type="component" value="Unassembled WGS sequence"/>
</dbReference>
<dbReference type="RefSeq" id="WP_111456876.1">
    <property type="nucleotide sequence ID" value="NZ_QFYP01000001.1"/>
</dbReference>
<dbReference type="InterPro" id="IPR013766">
    <property type="entry name" value="Thioredoxin_domain"/>
</dbReference>
<evidence type="ECO:0000259" key="7">
    <source>
        <dbReference type="PROSITE" id="PS51352"/>
    </source>
</evidence>
<proteinExistence type="inferred from homology"/>
<evidence type="ECO:0000313" key="8">
    <source>
        <dbReference type="EMBL" id="RAK59583.1"/>
    </source>
</evidence>
<reference evidence="9" key="1">
    <citation type="submission" date="2018-05" db="EMBL/GenBank/DDBJ databases">
        <authorList>
            <person name="Li X."/>
        </authorList>
    </citation>
    <scope>NUCLEOTIDE SEQUENCE [LARGE SCALE GENOMIC DNA]</scope>
    <source>
        <strain evidence="9">HKS-05</strain>
    </source>
</reference>
<keyword evidence="3" id="KW-0732">Signal</keyword>
<comment type="function">
    <text evidence="1">May be required for disulfide bond formation in some proteins.</text>
</comment>
<keyword evidence="6" id="KW-0676">Redox-active center</keyword>
<dbReference type="Gene3D" id="3.40.30.10">
    <property type="entry name" value="Glutaredoxin"/>
    <property type="match status" value="1"/>
</dbReference>
<dbReference type="InterPro" id="IPR012336">
    <property type="entry name" value="Thioredoxin-like_fold"/>
</dbReference>